<keyword evidence="6" id="KW-0414">Isoprene biosynthesis</keyword>
<comment type="cofactor">
    <cofactor evidence="1">
        <name>Mg(2+)</name>
        <dbReference type="ChEBI" id="CHEBI:18420"/>
    </cofactor>
</comment>
<proteinExistence type="inferred from homology"/>
<evidence type="ECO:0000256" key="6">
    <source>
        <dbReference type="ARBA" id="ARBA00023229"/>
    </source>
</evidence>
<evidence type="ECO:0000256" key="5">
    <source>
        <dbReference type="ARBA" id="ARBA00022842"/>
    </source>
</evidence>
<dbReference type="Proteomes" id="UP000192505">
    <property type="component" value="Unassembled WGS sequence"/>
</dbReference>
<accession>A0A1W9KYW1</accession>
<dbReference type="AlphaFoldDB" id="A0A1W9KYW1"/>
<dbReference type="GO" id="GO:0016114">
    <property type="term" value="P:terpenoid biosynthetic process"/>
    <property type="evidence" value="ECO:0007669"/>
    <property type="project" value="UniProtKB-ARBA"/>
</dbReference>
<dbReference type="Gene3D" id="1.10.600.10">
    <property type="entry name" value="Farnesyl Diphosphate Synthase"/>
    <property type="match status" value="1"/>
</dbReference>
<dbReference type="CDD" id="cd00685">
    <property type="entry name" value="Trans_IPPS_HT"/>
    <property type="match status" value="1"/>
</dbReference>
<keyword evidence="5" id="KW-0460">Magnesium</keyword>
<evidence type="ECO:0000313" key="8">
    <source>
        <dbReference type="EMBL" id="OQW89927.1"/>
    </source>
</evidence>
<organism evidence="8 9">
    <name type="scientific">Rhodoferax ferrireducens</name>
    <dbReference type="NCBI Taxonomy" id="192843"/>
    <lineage>
        <taxon>Bacteria</taxon>
        <taxon>Pseudomonadati</taxon>
        <taxon>Pseudomonadota</taxon>
        <taxon>Betaproteobacteria</taxon>
        <taxon>Burkholderiales</taxon>
        <taxon>Comamonadaceae</taxon>
        <taxon>Rhodoferax</taxon>
    </lineage>
</organism>
<dbReference type="PROSITE" id="PS00444">
    <property type="entry name" value="POLYPRENYL_SYNTHASE_2"/>
    <property type="match status" value="1"/>
</dbReference>
<dbReference type="Pfam" id="PF00348">
    <property type="entry name" value="polyprenyl_synt"/>
    <property type="match status" value="1"/>
</dbReference>
<evidence type="ECO:0000256" key="4">
    <source>
        <dbReference type="ARBA" id="ARBA00022723"/>
    </source>
</evidence>
<sequence length="301" mass="31800">MDLLKRAEKSLEFHFERAAGSGAPPRLVEAMRHAVFSGGARVRPQLVLSVAMACGEDVPELTDAAACAVELMHCASLVHDDMPAFDNADIRRGRPSVHKAFGEPLALLAGDALIVMAYQVLLNAGQAHPERLVPLMQNLSAGVGLPSGIVAGQAWECEVKADLGQYQRAKTGALFVAATCAGALCCASDASPWATLGASLGEAYQVADDIRDVMGQAILLGKPAGQDALHARPSAASELGLDGAMAHFQSLIELATASIPLCSHRELLKQLVRREAERLVPSEAFAQYRLQQSSSRQSLSA</sequence>
<dbReference type="EMBL" id="MTEI01000001">
    <property type="protein sequence ID" value="OQW89927.1"/>
    <property type="molecule type" value="Genomic_DNA"/>
</dbReference>
<evidence type="ECO:0000256" key="3">
    <source>
        <dbReference type="ARBA" id="ARBA00022679"/>
    </source>
</evidence>
<dbReference type="SFLD" id="SFLDS00005">
    <property type="entry name" value="Isoprenoid_Synthase_Type_I"/>
    <property type="match status" value="1"/>
</dbReference>
<keyword evidence="3 7" id="KW-0808">Transferase</keyword>
<evidence type="ECO:0000313" key="9">
    <source>
        <dbReference type="Proteomes" id="UP000192505"/>
    </source>
</evidence>
<dbReference type="GO" id="GO:0046872">
    <property type="term" value="F:metal ion binding"/>
    <property type="evidence" value="ECO:0007669"/>
    <property type="project" value="UniProtKB-KW"/>
</dbReference>
<dbReference type="PROSITE" id="PS00723">
    <property type="entry name" value="POLYPRENYL_SYNTHASE_1"/>
    <property type="match status" value="1"/>
</dbReference>
<dbReference type="PANTHER" id="PTHR43281:SF1">
    <property type="entry name" value="FARNESYL DIPHOSPHATE SYNTHASE"/>
    <property type="match status" value="1"/>
</dbReference>
<evidence type="ECO:0000256" key="7">
    <source>
        <dbReference type="RuleBase" id="RU004466"/>
    </source>
</evidence>
<dbReference type="PANTHER" id="PTHR43281">
    <property type="entry name" value="FARNESYL DIPHOSPHATE SYNTHASE"/>
    <property type="match status" value="1"/>
</dbReference>
<name>A0A1W9KYW1_9BURK</name>
<keyword evidence="4" id="KW-0479">Metal-binding</keyword>
<dbReference type="InterPro" id="IPR000092">
    <property type="entry name" value="Polyprenyl_synt"/>
</dbReference>
<gene>
    <name evidence="8" type="ORF">BWK72_01420</name>
</gene>
<protein>
    <submittedName>
        <fullName evidence="8">Geranylgeranyl pyrophosphate synthase</fullName>
    </submittedName>
</protein>
<dbReference type="FunFam" id="1.10.600.10:FF:000001">
    <property type="entry name" value="Geranylgeranyl diphosphate synthase"/>
    <property type="match status" value="1"/>
</dbReference>
<evidence type="ECO:0000256" key="2">
    <source>
        <dbReference type="ARBA" id="ARBA00006706"/>
    </source>
</evidence>
<comment type="caution">
    <text evidence="8">The sequence shown here is derived from an EMBL/GenBank/DDBJ whole genome shotgun (WGS) entry which is preliminary data.</text>
</comment>
<dbReference type="GO" id="GO:0004659">
    <property type="term" value="F:prenyltransferase activity"/>
    <property type="evidence" value="ECO:0007669"/>
    <property type="project" value="InterPro"/>
</dbReference>
<reference evidence="8 9" key="1">
    <citation type="submission" date="2017-01" db="EMBL/GenBank/DDBJ databases">
        <title>Novel large sulfur bacteria in the metagenomes of groundwater-fed chemosynthetic microbial mats in the Lake Huron basin.</title>
        <authorList>
            <person name="Sharrar A.M."/>
            <person name="Flood B.E."/>
            <person name="Bailey J.V."/>
            <person name="Jones D.S."/>
            <person name="Biddanda B."/>
            <person name="Ruberg S.A."/>
            <person name="Marcus D.N."/>
            <person name="Dick G.J."/>
        </authorList>
    </citation>
    <scope>NUCLEOTIDE SEQUENCE [LARGE SCALE GENOMIC DNA]</scope>
    <source>
        <strain evidence="8">A7</strain>
    </source>
</reference>
<dbReference type="SUPFAM" id="SSF48576">
    <property type="entry name" value="Terpenoid synthases"/>
    <property type="match status" value="1"/>
</dbReference>
<comment type="similarity">
    <text evidence="2 7">Belongs to the FPP/GGPP synthase family.</text>
</comment>
<dbReference type="InterPro" id="IPR008949">
    <property type="entry name" value="Isoprenoid_synthase_dom_sf"/>
</dbReference>
<dbReference type="InterPro" id="IPR033749">
    <property type="entry name" value="Polyprenyl_synt_CS"/>
</dbReference>
<evidence type="ECO:0000256" key="1">
    <source>
        <dbReference type="ARBA" id="ARBA00001946"/>
    </source>
</evidence>